<keyword evidence="3" id="KW-1185">Reference proteome</keyword>
<sequence length="470" mass="52515">MSRSSNAPSKYHLPLSWMRKGGTDREVVFERRLSSSNAHCSRSRSRSRSNSPRDVAPSQNVILGERLPTSGSLRRSIGGGLSRMAPISPYPRLLDHTARRFVSAPRSLPEVLQSAASPEPVQVEYFDQPQYIGRSVAGDLPECDVVEVGRHILGQSYATVEDIRVGDWHWSVNEQRGKGEWRSFVNELPIEGAHVDMASLLDAIQAIDSPNATDLVFPLVGMAALVNNLISANEDLRDEVIRLKGIVNSLTRAQIRSPSVSREFHYTPTHITGNRMFLSTRTERKLVYNPMRIANRRFPVPSVRGIPAREDLGAYITELSGDGEFIKDKSVIAYIQKISRYIIFRMIPPELYNSFSVRTRERGVTYIDFPQVYLKTIAELHIACCGVQPGDNENEHYIVSASDCAVKTALNDLRRKPPKISVKAKTRNEQEYGRVYEENEAAEGVSESGFEGQHAGHSSQRQSGTPPTVE</sequence>
<evidence type="ECO:0000313" key="3">
    <source>
        <dbReference type="Proteomes" id="UP000031036"/>
    </source>
</evidence>
<feature type="region of interest" description="Disordered" evidence="1">
    <location>
        <begin position="33"/>
        <end position="75"/>
    </location>
</feature>
<name>A0A0B2VAV3_TOXCA</name>
<evidence type="ECO:0000313" key="2">
    <source>
        <dbReference type="EMBL" id="KHN78587.1"/>
    </source>
</evidence>
<proteinExistence type="predicted"/>
<dbReference type="OrthoDB" id="10620132at2759"/>
<feature type="compositionally biased region" description="Basic and acidic residues" evidence="1">
    <location>
        <begin position="426"/>
        <end position="437"/>
    </location>
</feature>
<protein>
    <submittedName>
        <fullName evidence="2">Uncharacterized protein</fullName>
    </submittedName>
</protein>
<feature type="region of interest" description="Disordered" evidence="1">
    <location>
        <begin position="424"/>
        <end position="470"/>
    </location>
</feature>
<dbReference type="Proteomes" id="UP000031036">
    <property type="component" value="Unassembled WGS sequence"/>
</dbReference>
<accession>A0A0B2VAV3</accession>
<comment type="caution">
    <text evidence="2">The sequence shown here is derived from an EMBL/GenBank/DDBJ whole genome shotgun (WGS) entry which is preliminary data.</text>
</comment>
<feature type="compositionally biased region" description="Polar residues" evidence="1">
    <location>
        <begin position="456"/>
        <end position="470"/>
    </location>
</feature>
<reference evidence="2 3" key="1">
    <citation type="submission" date="2014-11" db="EMBL/GenBank/DDBJ databases">
        <title>Genetic blueprint of the zoonotic pathogen Toxocara canis.</title>
        <authorList>
            <person name="Zhu X.-Q."/>
            <person name="Korhonen P.K."/>
            <person name="Cai H."/>
            <person name="Young N.D."/>
            <person name="Nejsum P."/>
            <person name="von Samson-Himmelstjerna G."/>
            <person name="Boag P.R."/>
            <person name="Tan P."/>
            <person name="Li Q."/>
            <person name="Min J."/>
            <person name="Yang Y."/>
            <person name="Wang X."/>
            <person name="Fang X."/>
            <person name="Hall R.S."/>
            <person name="Hofmann A."/>
            <person name="Sternberg P.W."/>
            <person name="Jex A.R."/>
            <person name="Gasser R.B."/>
        </authorList>
    </citation>
    <scope>NUCLEOTIDE SEQUENCE [LARGE SCALE GENOMIC DNA]</scope>
    <source>
        <strain evidence="2">PN_DK_2014</strain>
    </source>
</reference>
<gene>
    <name evidence="2" type="ORF">Tcan_16721</name>
</gene>
<dbReference type="EMBL" id="JPKZ01002083">
    <property type="protein sequence ID" value="KHN78587.1"/>
    <property type="molecule type" value="Genomic_DNA"/>
</dbReference>
<organism evidence="2 3">
    <name type="scientific">Toxocara canis</name>
    <name type="common">Canine roundworm</name>
    <dbReference type="NCBI Taxonomy" id="6265"/>
    <lineage>
        <taxon>Eukaryota</taxon>
        <taxon>Metazoa</taxon>
        <taxon>Ecdysozoa</taxon>
        <taxon>Nematoda</taxon>
        <taxon>Chromadorea</taxon>
        <taxon>Rhabditida</taxon>
        <taxon>Spirurina</taxon>
        <taxon>Ascaridomorpha</taxon>
        <taxon>Ascaridoidea</taxon>
        <taxon>Toxocaridae</taxon>
        <taxon>Toxocara</taxon>
    </lineage>
</organism>
<dbReference type="AlphaFoldDB" id="A0A0B2VAV3"/>
<evidence type="ECO:0000256" key="1">
    <source>
        <dbReference type="SAM" id="MobiDB-lite"/>
    </source>
</evidence>